<dbReference type="InterPro" id="IPR050090">
    <property type="entry name" value="Tyrosine_recombinase_XerCD"/>
</dbReference>
<evidence type="ECO:0000256" key="3">
    <source>
        <dbReference type="ARBA" id="ARBA00023172"/>
    </source>
</evidence>
<feature type="domain" description="Tyr recombinase" evidence="5">
    <location>
        <begin position="271"/>
        <end position="477"/>
    </location>
</feature>
<protein>
    <submittedName>
        <fullName evidence="6">Phage integrase family protein</fullName>
    </submittedName>
</protein>
<dbReference type="AlphaFoldDB" id="A0AAQ1GPQ3"/>
<dbReference type="RefSeq" id="WP_074987821.1">
    <property type="nucleotide sequence ID" value="NZ_CADFGN010000016.1"/>
</dbReference>
<dbReference type="InterPro" id="IPR010998">
    <property type="entry name" value="Integrase_recombinase_N"/>
</dbReference>
<dbReference type="Gene3D" id="1.10.150.130">
    <property type="match status" value="1"/>
</dbReference>
<accession>A0AAQ1GPQ3</accession>
<evidence type="ECO:0000256" key="2">
    <source>
        <dbReference type="ARBA" id="ARBA00023125"/>
    </source>
</evidence>
<keyword evidence="1" id="KW-0229">DNA integration</keyword>
<feature type="coiled-coil region" evidence="4">
    <location>
        <begin position="86"/>
        <end position="149"/>
    </location>
</feature>
<dbReference type="PROSITE" id="PS51898">
    <property type="entry name" value="TYR_RECOMBINASE"/>
    <property type="match status" value="1"/>
</dbReference>
<organism evidence="6 7">
    <name type="scientific">Paraburkholderia tropica</name>
    <dbReference type="NCBI Taxonomy" id="92647"/>
    <lineage>
        <taxon>Bacteria</taxon>
        <taxon>Pseudomonadati</taxon>
        <taxon>Pseudomonadota</taxon>
        <taxon>Betaproteobacteria</taxon>
        <taxon>Burkholderiales</taxon>
        <taxon>Burkholderiaceae</taxon>
        <taxon>Paraburkholderia</taxon>
    </lineage>
</organism>
<reference evidence="6 7" key="1">
    <citation type="submission" date="2016-10" db="EMBL/GenBank/DDBJ databases">
        <authorList>
            <person name="Varghese N."/>
            <person name="Submissions S."/>
        </authorList>
    </citation>
    <scope>NUCLEOTIDE SEQUENCE [LARGE SCALE GENOMIC DNA]</scope>
    <source>
        <strain evidence="6 7">LMG 22274</strain>
    </source>
</reference>
<dbReference type="Pfam" id="PF20172">
    <property type="entry name" value="DUF6538"/>
    <property type="match status" value="1"/>
</dbReference>
<sequence length="486" mass="53857">MTNHLEKRGTVWYFRRKIPIDLEQHFGRKQLMFSLKTHDYAEAKRLAATHTVITDAQFAVARSGNLSDADKVAESVRASVSAAFVAATSERQRDEIEREQVEADEQAYEQFYQTEEQDIAEHDRREDLIAQEIQRIFAAREALRRLQQDEALAATALKVDTPAAAQTSKNLREVIPSWVRRTSAEPEAVKRAEKALDLFEEAVGVVPLRDLRKAHGAQFVAFLLDEGRPFGAKTAHNHASYITALLNVAVKDDLIDRNLLDLTIDKTIGAKKRGPWSDDELARMYGHALFSGRMSDVPEWQGVKPMDGRALLMLLQHTGARIGEIAQLRRGDFQMWDGGTTIRITSEAGTVKTAESERSVPLADHLLADAWFGAWLAEVVDGKRSDAAVFPSMAGRARGPADTAVQWFREFRKAAGLPSGKLNGSHKFRHWIRTAMNALDVAEATQDAITGHAVGGSTGSKVYTHVPLPVMQAALNRLTFPAASSD</sequence>
<dbReference type="GO" id="GO:0006310">
    <property type="term" value="P:DNA recombination"/>
    <property type="evidence" value="ECO:0007669"/>
    <property type="project" value="UniProtKB-KW"/>
</dbReference>
<evidence type="ECO:0000256" key="4">
    <source>
        <dbReference type="SAM" id="Coils"/>
    </source>
</evidence>
<dbReference type="Pfam" id="PF00589">
    <property type="entry name" value="Phage_integrase"/>
    <property type="match status" value="1"/>
</dbReference>
<dbReference type="Gene3D" id="1.10.443.10">
    <property type="entry name" value="Intergrase catalytic core"/>
    <property type="match status" value="1"/>
</dbReference>
<evidence type="ECO:0000313" key="7">
    <source>
        <dbReference type="Proteomes" id="UP000183529"/>
    </source>
</evidence>
<dbReference type="InterPro" id="IPR046668">
    <property type="entry name" value="DUF6538"/>
</dbReference>
<keyword evidence="3" id="KW-0233">DNA recombination</keyword>
<dbReference type="Proteomes" id="UP000183529">
    <property type="component" value="Unassembled WGS sequence"/>
</dbReference>
<dbReference type="InterPro" id="IPR013762">
    <property type="entry name" value="Integrase-like_cat_sf"/>
</dbReference>
<keyword evidence="2" id="KW-0238">DNA-binding</keyword>
<comment type="caution">
    <text evidence="6">The sequence shown here is derived from an EMBL/GenBank/DDBJ whole genome shotgun (WGS) entry which is preliminary data.</text>
</comment>
<evidence type="ECO:0000313" key="6">
    <source>
        <dbReference type="EMBL" id="SEK15596.1"/>
    </source>
</evidence>
<keyword evidence="4" id="KW-0175">Coiled coil</keyword>
<dbReference type="GO" id="GO:0015074">
    <property type="term" value="P:DNA integration"/>
    <property type="evidence" value="ECO:0007669"/>
    <property type="project" value="UniProtKB-KW"/>
</dbReference>
<name>A0AAQ1GPQ3_9BURK</name>
<evidence type="ECO:0000259" key="5">
    <source>
        <dbReference type="PROSITE" id="PS51898"/>
    </source>
</evidence>
<dbReference type="InterPro" id="IPR011010">
    <property type="entry name" value="DNA_brk_join_enz"/>
</dbReference>
<proteinExistence type="predicted"/>
<dbReference type="PANTHER" id="PTHR30349">
    <property type="entry name" value="PHAGE INTEGRASE-RELATED"/>
    <property type="match status" value="1"/>
</dbReference>
<dbReference type="InterPro" id="IPR002104">
    <property type="entry name" value="Integrase_catalytic"/>
</dbReference>
<evidence type="ECO:0000256" key="1">
    <source>
        <dbReference type="ARBA" id="ARBA00022908"/>
    </source>
</evidence>
<dbReference type="EMBL" id="FNZM01000043">
    <property type="protein sequence ID" value="SEK15596.1"/>
    <property type="molecule type" value="Genomic_DNA"/>
</dbReference>
<gene>
    <name evidence="6" type="ORF">SAMN05216550_1433</name>
</gene>
<dbReference type="SUPFAM" id="SSF56349">
    <property type="entry name" value="DNA breaking-rejoining enzymes"/>
    <property type="match status" value="1"/>
</dbReference>
<dbReference type="GO" id="GO:0003677">
    <property type="term" value="F:DNA binding"/>
    <property type="evidence" value="ECO:0007669"/>
    <property type="project" value="UniProtKB-KW"/>
</dbReference>